<name>A0A381QC05_9ZZZZ</name>
<keyword evidence="3" id="KW-0560">Oxidoreductase</keyword>
<accession>A0A381QC05</accession>
<dbReference type="Gene3D" id="3.40.50.970">
    <property type="match status" value="1"/>
</dbReference>
<dbReference type="NCBIfam" id="TIGR00239">
    <property type="entry name" value="2oxo_dh_E1"/>
    <property type="match status" value="1"/>
</dbReference>
<dbReference type="PANTHER" id="PTHR23152:SF4">
    <property type="entry name" value="2-OXOADIPATE DEHYDROGENASE COMPLEX COMPONENT E1"/>
    <property type="match status" value="1"/>
</dbReference>
<keyword evidence="4" id="KW-0786">Thiamine pyrophosphate</keyword>
<evidence type="ECO:0000256" key="2">
    <source>
        <dbReference type="ARBA" id="ARBA00012280"/>
    </source>
</evidence>
<dbReference type="GO" id="GO:0045252">
    <property type="term" value="C:oxoglutarate dehydrogenase complex"/>
    <property type="evidence" value="ECO:0007669"/>
    <property type="project" value="TreeGrafter"/>
</dbReference>
<dbReference type="InterPro" id="IPR029061">
    <property type="entry name" value="THDP-binding"/>
</dbReference>
<feature type="compositionally biased region" description="Acidic residues" evidence="5">
    <location>
        <begin position="532"/>
        <end position="542"/>
    </location>
</feature>
<gene>
    <name evidence="7" type="ORF">METZ01_LOCUS29690</name>
</gene>
<evidence type="ECO:0000256" key="1">
    <source>
        <dbReference type="ARBA" id="ARBA00001964"/>
    </source>
</evidence>
<dbReference type="AlphaFoldDB" id="A0A381QC05"/>
<dbReference type="SUPFAM" id="SSF52518">
    <property type="entry name" value="Thiamin diphosphate-binding fold (THDP-binding)"/>
    <property type="match status" value="2"/>
</dbReference>
<comment type="cofactor">
    <cofactor evidence="1">
        <name>thiamine diphosphate</name>
        <dbReference type="ChEBI" id="CHEBI:58937"/>
    </cofactor>
</comment>
<dbReference type="Gene3D" id="1.10.287.1150">
    <property type="entry name" value="TPP helical domain"/>
    <property type="match status" value="1"/>
</dbReference>
<dbReference type="CDD" id="cd02016">
    <property type="entry name" value="TPP_E1_OGDC_like"/>
    <property type="match status" value="1"/>
</dbReference>
<dbReference type="GO" id="GO:0030976">
    <property type="term" value="F:thiamine pyrophosphate binding"/>
    <property type="evidence" value="ECO:0007669"/>
    <property type="project" value="InterPro"/>
</dbReference>
<dbReference type="Pfam" id="PF02779">
    <property type="entry name" value="Transket_pyr"/>
    <property type="match status" value="1"/>
</dbReference>
<reference evidence="7" key="1">
    <citation type="submission" date="2018-05" db="EMBL/GenBank/DDBJ databases">
        <authorList>
            <person name="Lanie J.A."/>
            <person name="Ng W.-L."/>
            <person name="Kazmierczak K.M."/>
            <person name="Andrzejewski T.M."/>
            <person name="Davidsen T.M."/>
            <person name="Wayne K.J."/>
            <person name="Tettelin H."/>
            <person name="Glass J.I."/>
            <person name="Rusch D."/>
            <person name="Podicherti R."/>
            <person name="Tsui H.-C.T."/>
            <person name="Winkler M.E."/>
        </authorList>
    </citation>
    <scope>NUCLEOTIDE SEQUENCE</scope>
</reference>
<dbReference type="Gene3D" id="3.40.50.11610">
    <property type="entry name" value="Multifunctional 2-oxoglutarate metabolism enzyme, C-terminal domain"/>
    <property type="match status" value="1"/>
</dbReference>
<dbReference type="NCBIfam" id="NF008907">
    <property type="entry name" value="PRK12270.1"/>
    <property type="match status" value="1"/>
</dbReference>
<dbReference type="Pfam" id="PF00676">
    <property type="entry name" value="E1_dh"/>
    <property type="match status" value="1"/>
</dbReference>
<protein>
    <recommendedName>
        <fullName evidence="2">oxoglutarate dehydrogenase (succinyl-transferring)</fullName>
        <ecNumber evidence="2">1.2.4.2</ecNumber>
    </recommendedName>
</protein>
<proteinExistence type="predicted"/>
<evidence type="ECO:0000259" key="6">
    <source>
        <dbReference type="SMART" id="SM00861"/>
    </source>
</evidence>
<evidence type="ECO:0000256" key="4">
    <source>
        <dbReference type="ARBA" id="ARBA00023052"/>
    </source>
</evidence>
<dbReference type="EC" id="1.2.4.2" evidence="2"/>
<dbReference type="SMART" id="SM00861">
    <property type="entry name" value="Transket_pyr"/>
    <property type="match status" value="1"/>
</dbReference>
<dbReference type="GO" id="GO:0005829">
    <property type="term" value="C:cytosol"/>
    <property type="evidence" value="ECO:0007669"/>
    <property type="project" value="TreeGrafter"/>
</dbReference>
<dbReference type="InterPro" id="IPR001017">
    <property type="entry name" value="DH_E1"/>
</dbReference>
<dbReference type="PIRSF" id="PIRSF000157">
    <property type="entry name" value="Oxoglu_dh_E1"/>
    <property type="match status" value="1"/>
</dbReference>
<dbReference type="Pfam" id="PF16078">
    <property type="entry name" value="2-oxogl_dehyd_N"/>
    <property type="match status" value="1"/>
</dbReference>
<evidence type="ECO:0000256" key="3">
    <source>
        <dbReference type="ARBA" id="ARBA00023002"/>
    </source>
</evidence>
<dbReference type="GO" id="GO:0006099">
    <property type="term" value="P:tricarboxylic acid cycle"/>
    <property type="evidence" value="ECO:0007669"/>
    <property type="project" value="TreeGrafter"/>
</dbReference>
<dbReference type="Gene3D" id="3.40.50.12470">
    <property type="match status" value="1"/>
</dbReference>
<feature type="region of interest" description="Disordered" evidence="5">
    <location>
        <begin position="527"/>
        <end position="548"/>
    </location>
</feature>
<dbReference type="InterPro" id="IPR005475">
    <property type="entry name" value="Transketolase-like_Pyr-bd"/>
</dbReference>
<dbReference type="EMBL" id="UINC01001294">
    <property type="protein sequence ID" value="SUZ76836.1"/>
    <property type="molecule type" value="Genomic_DNA"/>
</dbReference>
<dbReference type="NCBIfam" id="NF006914">
    <property type="entry name" value="PRK09404.1"/>
    <property type="match status" value="1"/>
</dbReference>
<dbReference type="PANTHER" id="PTHR23152">
    <property type="entry name" value="2-OXOGLUTARATE DEHYDROGENASE"/>
    <property type="match status" value="1"/>
</dbReference>
<feature type="region of interest" description="Disordered" evidence="5">
    <location>
        <begin position="41"/>
        <end position="67"/>
    </location>
</feature>
<dbReference type="InterPro" id="IPR032106">
    <property type="entry name" value="2-oxogl_dehyd_N"/>
</dbReference>
<dbReference type="InterPro" id="IPR011603">
    <property type="entry name" value="2oxoglutarate_DH_E1"/>
</dbReference>
<sequence length="941" mass="103988">MDESLFEGQNAAYVQAMFEEYARNPEAVPSEWRKLFEEKTSATTLEAPSVPDTPSHGTGAISTPSPVRVTASSEADEHLRRVLPVVSRATALVQAFRDHGHQLARIDPLGTEPPGHPQLSPAFFGTSMEELSELPASLVMEGNSEDKSVADALNALVAVYAGSIGYEFEHLDDHVKVGWLWDQVESESHFPTMNATEKSELLRHLSEAEGLEQFLHKAYLGQKRFSLEGTDALVPMLHLVIEKIAQAGGQEVILGMAHRGRLNILTHIVGISYGELLAEFEGPSYQGGQLDISGTGDVKYHHGARGTRDIDGLGTIRIELAPNPSHLEFINPVVAGMTRSRQFKTTGNDTSPDTHSIVPILIHGDAAFAAEGVVAETLNLARLNGYGVGGTIHFILNNQVGFTTDPRDGRSTMYASDLAKGYGIPVLHVNADDAEACLAAVRLAAAYRSHFEDDFVIDLVGYRRYGHNEGDEPAYTQPLEYENIANHPTVRAVYADQLATEGTISQEEASALQDVIASKLRKAQDRVREYEPVSDDTPDDEREVPVVPHDTGVPFKTLAEINAATVQFPDDFTPHPKLWRQLEPRTDNFSPAYSLDWGHAEILALGSLLKEGIPIRLTGQDTQRGTFSHRHMVLHDVKTGDVCTPLDQVSGTRLEVYNSPLTETAVIGFEYGYSVGADSDVVLWEAQFGDFVNVGQVMIDQFLSSGLTKWGQYSRLTLLLPHGYEGQGPEHSSARIERFLQLCAEGNMRVTYPTTPAQYFHLLRRQALRRPERPMIVMTPKSLLRHGMASSKVSELLEGGFRQVIEDTTIEDHSQVKRLILCTGKVFYDVQGHPRRTEANSTAIARMELLYPFPEAALEELLMRYPNLEKVFWMQEEPRNMGALTFVGPRLRTIVPRDLPLAYVARPERASPAEGRATDHAAQQAELVLEALGFQGEITDR</sequence>
<dbReference type="GO" id="GO:0004591">
    <property type="term" value="F:oxoglutarate dehydrogenase (succinyl-transferring) activity"/>
    <property type="evidence" value="ECO:0007669"/>
    <property type="project" value="UniProtKB-EC"/>
</dbReference>
<evidence type="ECO:0000313" key="7">
    <source>
        <dbReference type="EMBL" id="SUZ76836.1"/>
    </source>
</evidence>
<feature type="domain" description="Transketolase-like pyrimidine-binding" evidence="6">
    <location>
        <begin position="595"/>
        <end position="786"/>
    </location>
</feature>
<dbReference type="InterPro" id="IPR031717">
    <property type="entry name" value="ODO-1/KGD_C"/>
</dbReference>
<dbReference type="InterPro" id="IPR042179">
    <property type="entry name" value="KGD_C_sf"/>
</dbReference>
<organism evidence="7">
    <name type="scientific">marine metagenome</name>
    <dbReference type="NCBI Taxonomy" id="408172"/>
    <lineage>
        <taxon>unclassified sequences</taxon>
        <taxon>metagenomes</taxon>
        <taxon>ecological metagenomes</taxon>
    </lineage>
</organism>
<dbReference type="Pfam" id="PF16870">
    <property type="entry name" value="OxoGdeHyase_C"/>
    <property type="match status" value="1"/>
</dbReference>
<evidence type="ECO:0000256" key="5">
    <source>
        <dbReference type="SAM" id="MobiDB-lite"/>
    </source>
</evidence>